<evidence type="ECO:0000256" key="3">
    <source>
        <dbReference type="ARBA" id="ARBA00013208"/>
    </source>
</evidence>
<feature type="active site" evidence="6">
    <location>
        <position position="219"/>
    </location>
</feature>
<dbReference type="PANTHER" id="PTHR43390">
    <property type="entry name" value="SIGNAL PEPTIDASE I"/>
    <property type="match status" value="1"/>
</dbReference>
<comment type="caution">
    <text evidence="9">The sequence shown here is derived from an EMBL/GenBank/DDBJ whole genome shotgun (WGS) entry which is preliminary data.</text>
</comment>
<accession>A0A4R2EFC8</accession>
<dbReference type="CDD" id="cd06530">
    <property type="entry name" value="S26_SPase_I"/>
    <property type="match status" value="2"/>
</dbReference>
<dbReference type="SUPFAM" id="SSF51306">
    <property type="entry name" value="LexA/Signal peptidase"/>
    <property type="match status" value="1"/>
</dbReference>
<feature type="transmembrane region" description="Helical" evidence="7">
    <location>
        <begin position="75"/>
        <end position="96"/>
    </location>
</feature>
<comment type="caution">
    <text evidence="7">Lacks conserved residue(s) required for the propagation of feature annotation.</text>
</comment>
<comment type="catalytic activity">
    <reaction evidence="1 7">
        <text>Cleavage of hydrophobic, N-terminal signal or leader sequences from secreted and periplasmic proteins.</text>
        <dbReference type="EC" id="3.4.21.89"/>
    </reaction>
</comment>
<protein>
    <recommendedName>
        <fullName evidence="4 7">Signal peptidase I</fullName>
        <ecNumber evidence="3 7">3.4.21.89</ecNumber>
    </recommendedName>
</protein>
<dbReference type="RefSeq" id="WP_131839387.1">
    <property type="nucleotide sequence ID" value="NZ_SLWB01000008.1"/>
</dbReference>
<keyword evidence="7" id="KW-0812">Transmembrane</keyword>
<sequence>MKKIKEFFSNKWFKFGYITTAYLLFTIWLKNPWLILGVIVIYDMYISKKVNWTFWKPRNYKQSGKRNALIEWIDAIVFAVIAASIIRIFFIEAYVIPSPSMEKTLLVGDYLFVSKTAYGPRVPNTPLSFPFVHHSLPFSNNQTKSFLTWIQWPYKRLAGFGDVKRNDVVVFNFPEGDTVILQNQENSYYRIVREQGRDFVWNNNDITVRPIDKKENYIKRCVAIGGDYLQVKSGQLFINGKPSELFKGQQSSFIVQTNGSPINPSVFENLGIGSEDYQYIPEQTAYYIRTTLENINKIKAVENIVFVTETINTDYNQSQIDIFPHHKSFKWTEDNFGPLWVPKKGATIKLSIENIPLYQRVIAVYENNKLEVKSDSIIYINGKLSKTYTFKMNYYFMMGDNRHNSADSRYWGFVPEDHIVGKASFIWFSVDGQKGILSGIRWSRLFRGIH</sequence>
<keyword evidence="10" id="KW-1185">Reference proteome</keyword>
<keyword evidence="5 7" id="KW-0378">Hydrolase</keyword>
<evidence type="ECO:0000256" key="5">
    <source>
        <dbReference type="ARBA" id="ARBA00022801"/>
    </source>
</evidence>
<dbReference type="GO" id="GO:0006465">
    <property type="term" value="P:signal peptide processing"/>
    <property type="evidence" value="ECO:0007669"/>
    <property type="project" value="InterPro"/>
</dbReference>
<dbReference type="GO" id="GO:0004252">
    <property type="term" value="F:serine-type endopeptidase activity"/>
    <property type="evidence" value="ECO:0007669"/>
    <property type="project" value="InterPro"/>
</dbReference>
<dbReference type="Gene3D" id="2.10.109.10">
    <property type="entry name" value="Umud Fragment, subunit A"/>
    <property type="match status" value="2"/>
</dbReference>
<dbReference type="PROSITE" id="PS00761">
    <property type="entry name" value="SPASE_I_3"/>
    <property type="match status" value="1"/>
</dbReference>
<keyword evidence="7" id="KW-1133">Transmembrane helix</keyword>
<feature type="transmembrane region" description="Helical" evidence="7">
    <location>
        <begin position="12"/>
        <end position="29"/>
    </location>
</feature>
<evidence type="ECO:0000256" key="6">
    <source>
        <dbReference type="PIRSR" id="PIRSR600223-1"/>
    </source>
</evidence>
<feature type="domain" description="Peptidase S26" evidence="8">
    <location>
        <begin position="69"/>
        <end position="261"/>
    </location>
</feature>
<dbReference type="NCBIfam" id="TIGR02227">
    <property type="entry name" value="sigpep_I_bact"/>
    <property type="match status" value="2"/>
</dbReference>
<evidence type="ECO:0000256" key="2">
    <source>
        <dbReference type="ARBA" id="ARBA00009370"/>
    </source>
</evidence>
<dbReference type="EC" id="3.4.21.89" evidence="3 7"/>
<comment type="subcellular location">
    <subcellularLocation>
        <location evidence="7">Membrane</location>
        <topology evidence="7">Single-pass type II membrane protein</topology>
    </subcellularLocation>
</comment>
<dbReference type="InterPro" id="IPR036286">
    <property type="entry name" value="LexA/Signal_pep-like_sf"/>
</dbReference>
<dbReference type="InterPro" id="IPR019758">
    <property type="entry name" value="Pept_S26A_signal_pept_1_CS"/>
</dbReference>
<gene>
    <name evidence="9" type="ORF">CLV25_10825</name>
</gene>
<feature type="domain" description="Peptidase S26" evidence="8">
    <location>
        <begin position="386"/>
        <end position="428"/>
    </location>
</feature>
<evidence type="ECO:0000256" key="4">
    <source>
        <dbReference type="ARBA" id="ARBA00019232"/>
    </source>
</evidence>
<name>A0A4R2EFC8_9BACT</name>
<evidence type="ECO:0000313" key="9">
    <source>
        <dbReference type="EMBL" id="TCN66687.1"/>
    </source>
</evidence>
<keyword evidence="7" id="KW-0645">Protease</keyword>
<feature type="active site" evidence="6">
    <location>
        <position position="100"/>
    </location>
</feature>
<dbReference type="EMBL" id="SLWB01000008">
    <property type="protein sequence ID" value="TCN66687.1"/>
    <property type="molecule type" value="Genomic_DNA"/>
</dbReference>
<organism evidence="9 10">
    <name type="scientific">Acetobacteroides hydrogenigenes</name>
    <dbReference type="NCBI Taxonomy" id="979970"/>
    <lineage>
        <taxon>Bacteria</taxon>
        <taxon>Pseudomonadati</taxon>
        <taxon>Bacteroidota</taxon>
        <taxon>Bacteroidia</taxon>
        <taxon>Bacteroidales</taxon>
        <taxon>Rikenellaceae</taxon>
        <taxon>Acetobacteroides</taxon>
    </lineage>
</organism>
<evidence type="ECO:0000256" key="7">
    <source>
        <dbReference type="RuleBase" id="RU362042"/>
    </source>
</evidence>
<dbReference type="PANTHER" id="PTHR43390:SF1">
    <property type="entry name" value="CHLOROPLAST PROCESSING PEPTIDASE"/>
    <property type="match status" value="1"/>
</dbReference>
<evidence type="ECO:0000259" key="8">
    <source>
        <dbReference type="Pfam" id="PF10502"/>
    </source>
</evidence>
<dbReference type="InterPro" id="IPR019533">
    <property type="entry name" value="Peptidase_S26"/>
</dbReference>
<keyword evidence="7" id="KW-0472">Membrane</keyword>
<comment type="similarity">
    <text evidence="2 7">Belongs to the peptidase S26 family.</text>
</comment>
<evidence type="ECO:0000256" key="1">
    <source>
        <dbReference type="ARBA" id="ARBA00000677"/>
    </source>
</evidence>
<dbReference type="PRINTS" id="PR00727">
    <property type="entry name" value="LEADERPTASE"/>
</dbReference>
<feature type="transmembrane region" description="Helical" evidence="7">
    <location>
        <begin position="35"/>
        <end position="54"/>
    </location>
</feature>
<dbReference type="OrthoDB" id="9802919at2"/>
<evidence type="ECO:0000313" key="10">
    <source>
        <dbReference type="Proteomes" id="UP000294830"/>
    </source>
</evidence>
<dbReference type="Pfam" id="PF10502">
    <property type="entry name" value="Peptidase_S26"/>
    <property type="match status" value="2"/>
</dbReference>
<dbReference type="GO" id="GO:0009003">
    <property type="term" value="F:signal peptidase activity"/>
    <property type="evidence" value="ECO:0007669"/>
    <property type="project" value="UniProtKB-EC"/>
</dbReference>
<dbReference type="GO" id="GO:0016020">
    <property type="term" value="C:membrane"/>
    <property type="evidence" value="ECO:0007669"/>
    <property type="project" value="UniProtKB-SubCell"/>
</dbReference>
<dbReference type="AlphaFoldDB" id="A0A4R2EFC8"/>
<dbReference type="InterPro" id="IPR000223">
    <property type="entry name" value="Pept_S26A_signal_pept_1"/>
</dbReference>
<reference evidence="9 10" key="1">
    <citation type="submission" date="2019-03" db="EMBL/GenBank/DDBJ databases">
        <title>Genomic Encyclopedia of Archaeal and Bacterial Type Strains, Phase II (KMG-II): from individual species to whole genera.</title>
        <authorList>
            <person name="Goeker M."/>
        </authorList>
    </citation>
    <scope>NUCLEOTIDE SEQUENCE [LARGE SCALE GENOMIC DNA]</scope>
    <source>
        <strain evidence="9 10">RL-C</strain>
    </source>
</reference>
<proteinExistence type="inferred from homology"/>
<dbReference type="Proteomes" id="UP000294830">
    <property type="component" value="Unassembled WGS sequence"/>
</dbReference>